<reference evidence="1 2" key="1">
    <citation type="journal article" date="2009" name="PLoS ONE">
        <title>Genome analysis of the anaerobic thermohalophilic bacterium Halothermothrix orenii.</title>
        <authorList>
            <person name="Mavromatis K."/>
            <person name="Ivanova N."/>
            <person name="Anderson I."/>
            <person name="Lykidis A."/>
            <person name="Hooper S.D."/>
            <person name="Sun H."/>
            <person name="Kunin V."/>
            <person name="Lapidus A."/>
            <person name="Hugenholtz P."/>
            <person name="Patel B."/>
            <person name="Kyrpides N.C."/>
        </authorList>
    </citation>
    <scope>NUCLEOTIDE SEQUENCE [LARGE SCALE GENOMIC DNA]</scope>
    <source>
        <strain evidence="2">H 168 / OCM 544 / DSM 9562</strain>
    </source>
</reference>
<organism evidence="1 2">
    <name type="scientific">Halothermothrix orenii (strain H 168 / OCM 544 / DSM 9562)</name>
    <dbReference type="NCBI Taxonomy" id="373903"/>
    <lineage>
        <taxon>Bacteria</taxon>
        <taxon>Bacillati</taxon>
        <taxon>Bacillota</taxon>
        <taxon>Clostridia</taxon>
        <taxon>Halanaerobiales</taxon>
        <taxon>Halothermotrichaceae</taxon>
        <taxon>Halothermothrix</taxon>
    </lineage>
</organism>
<accession>B8D109</accession>
<dbReference type="HOGENOM" id="CLU_3216990_0_0_9"/>
<dbReference type="KEGG" id="hor:Hore_02170"/>
<sequence>MDRLPVLQGSSFFVLNRILYVSYNTVNIIIIAKKHPAGVLFTYL</sequence>
<keyword evidence="2" id="KW-1185">Reference proteome</keyword>
<gene>
    <name evidence="1" type="ordered locus">Hore_02170</name>
</gene>
<dbReference type="AlphaFoldDB" id="B8D109"/>
<name>B8D109_HALOH</name>
<evidence type="ECO:0000313" key="1">
    <source>
        <dbReference type="EMBL" id="ACL68978.1"/>
    </source>
</evidence>
<evidence type="ECO:0000313" key="2">
    <source>
        <dbReference type="Proteomes" id="UP000000719"/>
    </source>
</evidence>
<protein>
    <submittedName>
        <fullName evidence="1">Uncharacterized protein</fullName>
    </submittedName>
</protein>
<dbReference type="Proteomes" id="UP000000719">
    <property type="component" value="Chromosome"/>
</dbReference>
<proteinExistence type="predicted"/>
<dbReference type="EMBL" id="CP001098">
    <property type="protein sequence ID" value="ACL68978.1"/>
    <property type="molecule type" value="Genomic_DNA"/>
</dbReference>